<dbReference type="InterPro" id="IPR036465">
    <property type="entry name" value="vWFA_dom_sf"/>
</dbReference>
<evidence type="ECO:0008006" key="3">
    <source>
        <dbReference type="Google" id="ProtNLM"/>
    </source>
</evidence>
<sequence>MKKNLTELVFILDKSGSMWNLSDDTIGGYNALLKQNKMMEGEALVSTVLFNHKSQVLHDRVPIEDVLPLTSRDYVPRGCTALLDAVGGAIHYHEHVQRILPPELHPEHTLFCITTDGLENASKEYSYDRVKRMISAAQERGWEFMFLGANIDVAKEADRLGIREDRAMQYEPTSDGVAYAFDTLLQASAAMRCGEELDFEDR</sequence>
<organism evidence="1 2">
    <name type="scientific">Collinsella acetigenes</name>
    <dbReference type="NCBI Taxonomy" id="2713419"/>
    <lineage>
        <taxon>Bacteria</taxon>
        <taxon>Bacillati</taxon>
        <taxon>Actinomycetota</taxon>
        <taxon>Coriobacteriia</taxon>
        <taxon>Coriobacteriales</taxon>
        <taxon>Coriobacteriaceae</taxon>
        <taxon>Collinsella</taxon>
    </lineage>
</organism>
<accession>A0A7X9YIQ1</accession>
<dbReference type="Proteomes" id="UP000546970">
    <property type="component" value="Unassembled WGS sequence"/>
</dbReference>
<dbReference type="Gene3D" id="3.40.50.410">
    <property type="entry name" value="von Willebrand factor, type A domain"/>
    <property type="match status" value="1"/>
</dbReference>
<evidence type="ECO:0000313" key="2">
    <source>
        <dbReference type="Proteomes" id="UP000546970"/>
    </source>
</evidence>
<protein>
    <recommendedName>
        <fullName evidence="3">VWFA domain-containing protein</fullName>
    </recommendedName>
</protein>
<gene>
    <name evidence="1" type="ORF">HF320_03005</name>
</gene>
<reference evidence="1 2" key="1">
    <citation type="submission" date="2020-04" db="EMBL/GenBank/DDBJ databases">
        <title>Collinsella sp. KGMB02528 nov., an anaerobic actinobacterium isolated from human feces.</title>
        <authorList>
            <person name="Han K.-I."/>
            <person name="Eom M.K."/>
            <person name="Kim J.-S."/>
            <person name="Lee K.C."/>
            <person name="Suh M.K."/>
            <person name="Park S.-H."/>
            <person name="Lee J.H."/>
            <person name="Kang S.W."/>
            <person name="Park J.-E."/>
            <person name="Oh B.S."/>
            <person name="Yu S.Y."/>
            <person name="Choi S.-H."/>
            <person name="Lee D.H."/>
            <person name="Yoon H."/>
            <person name="Kim B.-Y."/>
            <person name="Lee J.H."/>
            <person name="Lee J.-S."/>
        </authorList>
    </citation>
    <scope>NUCLEOTIDE SEQUENCE [LARGE SCALE GENOMIC DNA]</scope>
    <source>
        <strain evidence="1 2">KGMB02528</strain>
    </source>
</reference>
<dbReference type="AlphaFoldDB" id="A0A7X9YIQ1"/>
<keyword evidence="2" id="KW-1185">Reference proteome</keyword>
<dbReference type="SUPFAM" id="SSF53300">
    <property type="entry name" value="vWA-like"/>
    <property type="match status" value="1"/>
</dbReference>
<dbReference type="RefSeq" id="WP_169276965.1">
    <property type="nucleotide sequence ID" value="NZ_JABBCP010000001.1"/>
</dbReference>
<comment type="caution">
    <text evidence="1">The sequence shown here is derived from an EMBL/GenBank/DDBJ whole genome shotgun (WGS) entry which is preliminary data.</text>
</comment>
<name>A0A7X9YIQ1_9ACTN</name>
<evidence type="ECO:0000313" key="1">
    <source>
        <dbReference type="EMBL" id="NMF55306.1"/>
    </source>
</evidence>
<proteinExistence type="predicted"/>
<dbReference type="EMBL" id="JABBCP010000001">
    <property type="protein sequence ID" value="NMF55306.1"/>
    <property type="molecule type" value="Genomic_DNA"/>
</dbReference>